<name>A0YDS0_9GAMM</name>
<dbReference type="FunFam" id="3.40.50.1000:FF:000022">
    <property type="entry name" value="Phosphoglycolate phosphatase"/>
    <property type="match status" value="1"/>
</dbReference>
<dbReference type="Gene3D" id="3.40.50.1000">
    <property type="entry name" value="HAD superfamily/HAD-like"/>
    <property type="match status" value="1"/>
</dbReference>
<keyword evidence="3" id="KW-0460">Magnesium</keyword>
<proteinExistence type="predicted"/>
<dbReference type="InterPro" id="IPR036412">
    <property type="entry name" value="HAD-like_sf"/>
</dbReference>
<dbReference type="InterPro" id="IPR023214">
    <property type="entry name" value="HAD_sf"/>
</dbReference>
<gene>
    <name evidence="5" type="ORF">GP2143_10167</name>
</gene>
<dbReference type="GO" id="GO:0008967">
    <property type="term" value="F:phosphoglycolate phosphatase activity"/>
    <property type="evidence" value="ECO:0007669"/>
    <property type="project" value="TreeGrafter"/>
</dbReference>
<keyword evidence="6" id="KW-1185">Reference proteome</keyword>
<dbReference type="PANTHER" id="PTHR43434:SF23">
    <property type="entry name" value="PHOSPHOGLYCOLATE PHOSPHATASE"/>
    <property type="match status" value="1"/>
</dbReference>
<dbReference type="InterPro" id="IPR023198">
    <property type="entry name" value="PGP-like_dom2"/>
</dbReference>
<evidence type="ECO:0000256" key="2">
    <source>
        <dbReference type="ARBA" id="ARBA00022801"/>
    </source>
</evidence>
<dbReference type="SFLD" id="SFLDG01135">
    <property type="entry name" value="C1.5.6:_HAD__Beta-PGM__Phospha"/>
    <property type="match status" value="1"/>
</dbReference>
<dbReference type="eggNOG" id="COG0546">
    <property type="taxonomic scope" value="Bacteria"/>
</dbReference>
<dbReference type="SFLD" id="SFLDG01129">
    <property type="entry name" value="C1.5:_HAD__Beta-PGM__Phosphata"/>
    <property type="match status" value="1"/>
</dbReference>
<organism evidence="5 6">
    <name type="scientific">marine gamma proteobacterium HTCC2143</name>
    <dbReference type="NCBI Taxonomy" id="247633"/>
    <lineage>
        <taxon>Bacteria</taxon>
        <taxon>Pseudomonadati</taxon>
        <taxon>Pseudomonadota</taxon>
        <taxon>Gammaproteobacteria</taxon>
        <taxon>Cellvibrionales</taxon>
        <taxon>Spongiibacteraceae</taxon>
        <taxon>BD1-7 clade</taxon>
    </lineage>
</organism>
<keyword evidence="4" id="KW-0119">Carbohydrate metabolism</keyword>
<evidence type="ECO:0000256" key="3">
    <source>
        <dbReference type="ARBA" id="ARBA00022842"/>
    </source>
</evidence>
<dbReference type="Gene3D" id="1.10.150.240">
    <property type="entry name" value="Putative phosphatase, domain 2"/>
    <property type="match status" value="1"/>
</dbReference>
<keyword evidence="2" id="KW-0378">Hydrolase</keyword>
<dbReference type="PRINTS" id="PR00413">
    <property type="entry name" value="HADHALOGNASE"/>
</dbReference>
<dbReference type="GO" id="GO:0046872">
    <property type="term" value="F:metal ion binding"/>
    <property type="evidence" value="ECO:0007669"/>
    <property type="project" value="UniProtKB-KW"/>
</dbReference>
<dbReference type="AlphaFoldDB" id="A0YDS0"/>
<dbReference type="GO" id="GO:0005829">
    <property type="term" value="C:cytosol"/>
    <property type="evidence" value="ECO:0007669"/>
    <property type="project" value="TreeGrafter"/>
</dbReference>
<evidence type="ECO:0000256" key="1">
    <source>
        <dbReference type="ARBA" id="ARBA00022723"/>
    </source>
</evidence>
<accession>A0YDS0</accession>
<dbReference type="Proteomes" id="UP000004931">
    <property type="component" value="Unassembled WGS sequence"/>
</dbReference>
<dbReference type="GO" id="GO:0006281">
    <property type="term" value="P:DNA repair"/>
    <property type="evidence" value="ECO:0007669"/>
    <property type="project" value="TreeGrafter"/>
</dbReference>
<reference evidence="5 6" key="1">
    <citation type="journal article" date="2010" name="J. Bacteriol.">
        <title>Genome sequence of the oligotrophic marine Gammaproteobacterium HTCC2143, isolated from the Oregon Coast.</title>
        <authorList>
            <person name="Oh H.M."/>
            <person name="Kang I."/>
            <person name="Ferriera S."/>
            <person name="Giovannoni S.J."/>
            <person name="Cho J.C."/>
        </authorList>
    </citation>
    <scope>NUCLEOTIDE SEQUENCE [LARGE SCALE GENOMIC DNA]</scope>
    <source>
        <strain evidence="5 6">HTCC2143</strain>
    </source>
</reference>
<dbReference type="SFLD" id="SFLDS00003">
    <property type="entry name" value="Haloacid_Dehalogenase"/>
    <property type="match status" value="1"/>
</dbReference>
<evidence type="ECO:0000313" key="5">
    <source>
        <dbReference type="EMBL" id="EAW30954.1"/>
    </source>
</evidence>
<dbReference type="InterPro" id="IPR006439">
    <property type="entry name" value="HAD-SF_hydro_IA"/>
</dbReference>
<sequence>MRASLNKMATPTELHAVLFDLDGTLIDTAPDFAIVLNQLRQQNNRDPLPFQSIRETVSQGSKALITLAFQRQEGDRGFEDLRQQLLDLYSRHLAVETALFPGISDLLDWLEQRRIPWGIVTNKPRRYAEPILSFLALNQRCSTLVCPDDVSNTKPHPEPMFLACDQIACVPQNTIYVGDHRRDIEAGQNAAMTTVAANYGYIERHDPTVNWNADFSVDHAQDIQPLLQANFLLPQNNDRR</sequence>
<dbReference type="Pfam" id="PF13419">
    <property type="entry name" value="HAD_2"/>
    <property type="match status" value="1"/>
</dbReference>
<dbReference type="SUPFAM" id="SSF56784">
    <property type="entry name" value="HAD-like"/>
    <property type="match status" value="1"/>
</dbReference>
<comment type="caution">
    <text evidence="5">The sequence shown here is derived from an EMBL/GenBank/DDBJ whole genome shotgun (WGS) entry which is preliminary data.</text>
</comment>
<dbReference type="PANTHER" id="PTHR43434">
    <property type="entry name" value="PHOSPHOGLYCOLATE PHOSPHATASE"/>
    <property type="match status" value="1"/>
</dbReference>
<dbReference type="NCBIfam" id="TIGR01549">
    <property type="entry name" value="HAD-SF-IA-v1"/>
    <property type="match status" value="1"/>
</dbReference>
<dbReference type="InterPro" id="IPR050155">
    <property type="entry name" value="HAD-like_hydrolase_sf"/>
</dbReference>
<dbReference type="STRING" id="247633.GP2143_10167"/>
<protein>
    <submittedName>
        <fullName evidence="5">Predicted phosphatase</fullName>
    </submittedName>
</protein>
<evidence type="ECO:0000313" key="6">
    <source>
        <dbReference type="Proteomes" id="UP000004931"/>
    </source>
</evidence>
<evidence type="ECO:0000256" key="4">
    <source>
        <dbReference type="ARBA" id="ARBA00023277"/>
    </source>
</evidence>
<dbReference type="InterPro" id="IPR041492">
    <property type="entry name" value="HAD_2"/>
</dbReference>
<keyword evidence="1" id="KW-0479">Metal-binding</keyword>
<dbReference type="EMBL" id="AAVT01000005">
    <property type="protein sequence ID" value="EAW30954.1"/>
    <property type="molecule type" value="Genomic_DNA"/>
</dbReference>